<dbReference type="Proteomes" id="UP001595912">
    <property type="component" value="Unassembled WGS sequence"/>
</dbReference>
<evidence type="ECO:0000259" key="1">
    <source>
        <dbReference type="Pfam" id="PF03235"/>
    </source>
</evidence>
<gene>
    <name evidence="2" type="ORF">ACFPIJ_56505</name>
</gene>
<dbReference type="RefSeq" id="WP_380127844.1">
    <property type="nucleotide sequence ID" value="NZ_JBHSIU010000116.1"/>
</dbReference>
<evidence type="ECO:0000313" key="2">
    <source>
        <dbReference type="EMBL" id="MFC5007198.1"/>
    </source>
</evidence>
<accession>A0ABV9WFG4</accession>
<evidence type="ECO:0000313" key="3">
    <source>
        <dbReference type="Proteomes" id="UP001595912"/>
    </source>
</evidence>
<proteinExistence type="predicted"/>
<reference evidence="3" key="1">
    <citation type="journal article" date="2019" name="Int. J. Syst. Evol. Microbiol.">
        <title>The Global Catalogue of Microorganisms (GCM) 10K type strain sequencing project: providing services to taxonomists for standard genome sequencing and annotation.</title>
        <authorList>
            <consortium name="The Broad Institute Genomics Platform"/>
            <consortium name="The Broad Institute Genome Sequencing Center for Infectious Disease"/>
            <person name="Wu L."/>
            <person name="Ma J."/>
        </authorList>
    </citation>
    <scope>NUCLEOTIDE SEQUENCE [LARGE SCALE GENOMIC DNA]</scope>
    <source>
        <strain evidence="3">CGMCC 4.7152</strain>
    </source>
</reference>
<dbReference type="Pfam" id="PF03235">
    <property type="entry name" value="GmrSD_N"/>
    <property type="match status" value="1"/>
</dbReference>
<comment type="caution">
    <text evidence="2">The sequence shown here is derived from an EMBL/GenBank/DDBJ whole genome shotgun (WGS) entry which is preliminary data.</text>
</comment>
<organism evidence="2 3">
    <name type="scientific">Dactylosporangium cerinum</name>
    <dbReference type="NCBI Taxonomy" id="1434730"/>
    <lineage>
        <taxon>Bacteria</taxon>
        <taxon>Bacillati</taxon>
        <taxon>Actinomycetota</taxon>
        <taxon>Actinomycetes</taxon>
        <taxon>Micromonosporales</taxon>
        <taxon>Micromonosporaceae</taxon>
        <taxon>Dactylosporangium</taxon>
    </lineage>
</organism>
<protein>
    <submittedName>
        <fullName evidence="2">DUF262 domain-containing protein</fullName>
    </submittedName>
</protein>
<dbReference type="InterPro" id="IPR004919">
    <property type="entry name" value="GmrSD_N"/>
</dbReference>
<dbReference type="EMBL" id="JBHSIU010000116">
    <property type="protein sequence ID" value="MFC5007198.1"/>
    <property type="molecule type" value="Genomic_DNA"/>
</dbReference>
<feature type="domain" description="GmrSD restriction endonucleases N-terminal" evidence="1">
    <location>
        <begin position="3"/>
        <end position="73"/>
    </location>
</feature>
<keyword evidence="3" id="KW-1185">Reference proteome</keyword>
<sequence length="157" mass="17566">MLLNPAYQRGPRWANGQRIDLMRSWLQGVPIPAVVVNERTNPAWHRVDPELRVTYAVVDGRQRLETALAWQDGRLAIPASWLPPDWVHTTEETTDGPYVRVSSLRTPRRVQRLMDLSCVRAKVATEAAEAAIYLLINNSGTPQSAEDLARAAEVADS</sequence>
<name>A0ABV9WFG4_9ACTN</name>